<evidence type="ECO:0000313" key="8">
    <source>
        <dbReference type="Proteomes" id="UP001213680"/>
    </source>
</evidence>
<evidence type="ECO:0000256" key="3">
    <source>
        <dbReference type="ARBA" id="ARBA00022692"/>
    </source>
</evidence>
<dbReference type="Proteomes" id="UP001213680">
    <property type="component" value="Chromosome"/>
</dbReference>
<keyword evidence="5 6" id="KW-0472">Membrane</keyword>
<evidence type="ECO:0000313" key="7">
    <source>
        <dbReference type="EMBL" id="WDH74865.1"/>
    </source>
</evidence>
<keyword evidence="4 6" id="KW-1133">Transmembrane helix</keyword>
<keyword evidence="3 6" id="KW-0812">Transmembrane</keyword>
<dbReference type="InterPro" id="IPR002794">
    <property type="entry name" value="DUF92_TMEM19"/>
</dbReference>
<reference evidence="7 8" key="1">
    <citation type="submission" date="2023-02" db="EMBL/GenBank/DDBJ databases">
        <title>A bacterium isolated from plastisphere.</title>
        <authorList>
            <person name="Sun Y."/>
        </authorList>
    </citation>
    <scope>NUCLEOTIDE SEQUENCE [LARGE SCALE GENOMIC DNA]</scope>
    <source>
        <strain evidence="8">a-1</strain>
    </source>
</reference>
<feature type="transmembrane region" description="Helical" evidence="6">
    <location>
        <begin position="178"/>
        <end position="198"/>
    </location>
</feature>
<comment type="similarity">
    <text evidence="2">Belongs to the TMEM19 family.</text>
</comment>
<proteinExistence type="inferred from homology"/>
<feature type="transmembrane region" description="Helical" evidence="6">
    <location>
        <begin position="84"/>
        <end position="101"/>
    </location>
</feature>
<sequence>MFAIFVVTCIVAYLGYRLQSLTFLGAILTVLTGTLIGLSFGWFGLYLLGVFFSTSSLASKYRSRDKEGVDDIVEKTGARDAIQVLANGGVGILCALGYLLTENFVYVYMYIVSIAAATSDTWGSEFGVLSKNKPRFMFTFKRVEPGTSGAVSTFGTFMSIIGAFVIVISSILFVQMDVALLLMLWGIGLSGSVIDTLLGATLQRKFRCTVCGKLTEKKVHHQVSTTYVSGWRLLGNDAVNFISIFGATLICFFVLG</sequence>
<dbReference type="Pfam" id="PF01940">
    <property type="entry name" value="DUF92"/>
    <property type="match status" value="1"/>
</dbReference>
<evidence type="ECO:0000256" key="5">
    <source>
        <dbReference type="ARBA" id="ARBA00023136"/>
    </source>
</evidence>
<name>A0ABY7WYN3_9BACL</name>
<dbReference type="EMBL" id="CP118099">
    <property type="protein sequence ID" value="WDH74865.1"/>
    <property type="molecule type" value="Genomic_DNA"/>
</dbReference>
<feature type="transmembrane region" description="Helical" evidence="6">
    <location>
        <begin position="107"/>
        <end position="129"/>
    </location>
</feature>
<feature type="transmembrane region" description="Helical" evidence="6">
    <location>
        <begin position="150"/>
        <end position="172"/>
    </location>
</feature>
<dbReference type="RefSeq" id="WP_026825710.1">
    <property type="nucleotide sequence ID" value="NZ_CP118099.1"/>
</dbReference>
<evidence type="ECO:0000256" key="2">
    <source>
        <dbReference type="ARBA" id="ARBA00009012"/>
    </source>
</evidence>
<organism evidence="7 8">
    <name type="scientific">Exiguobacterium marinum</name>
    <dbReference type="NCBI Taxonomy" id="273528"/>
    <lineage>
        <taxon>Bacteria</taxon>
        <taxon>Bacillati</taxon>
        <taxon>Bacillota</taxon>
        <taxon>Bacilli</taxon>
        <taxon>Bacillales</taxon>
        <taxon>Bacillales Family XII. Incertae Sedis</taxon>
        <taxon>Exiguobacterium</taxon>
    </lineage>
</organism>
<feature type="transmembrane region" description="Helical" evidence="6">
    <location>
        <begin position="238"/>
        <end position="255"/>
    </location>
</feature>
<accession>A0ABY7WYN3</accession>
<feature type="transmembrane region" description="Helical" evidence="6">
    <location>
        <begin position="27"/>
        <end position="52"/>
    </location>
</feature>
<dbReference type="PANTHER" id="PTHR13353:SF5">
    <property type="entry name" value="TRANSMEMBRANE PROTEIN 19"/>
    <property type="match status" value="1"/>
</dbReference>
<protein>
    <submittedName>
        <fullName evidence="7">DUF92 domain-containing protein</fullName>
    </submittedName>
</protein>
<keyword evidence="8" id="KW-1185">Reference proteome</keyword>
<gene>
    <name evidence="7" type="ORF">PTI97_08485</name>
</gene>
<dbReference type="PANTHER" id="PTHR13353">
    <property type="entry name" value="TRANSMEMBRANE PROTEIN 19"/>
    <property type="match status" value="1"/>
</dbReference>
<comment type="subcellular location">
    <subcellularLocation>
        <location evidence="1">Membrane</location>
        <topology evidence="1">Multi-pass membrane protein</topology>
    </subcellularLocation>
</comment>
<evidence type="ECO:0000256" key="4">
    <source>
        <dbReference type="ARBA" id="ARBA00022989"/>
    </source>
</evidence>
<evidence type="ECO:0000256" key="1">
    <source>
        <dbReference type="ARBA" id="ARBA00004141"/>
    </source>
</evidence>
<evidence type="ECO:0000256" key="6">
    <source>
        <dbReference type="SAM" id="Phobius"/>
    </source>
</evidence>